<name>C8X3G4_DESRD</name>
<feature type="domain" description="Beta-Casp" evidence="3">
    <location>
        <begin position="259"/>
        <end position="385"/>
    </location>
</feature>
<dbReference type="Pfam" id="PF07521">
    <property type="entry name" value="RMMBL"/>
    <property type="match status" value="1"/>
</dbReference>
<dbReference type="InterPro" id="IPR050698">
    <property type="entry name" value="MBL"/>
</dbReference>
<organism evidence="4 5">
    <name type="scientific">Desulfohalobium retbaense (strain ATCC 49708 / DSM 5692 / JCM 16813 / HR100)</name>
    <dbReference type="NCBI Taxonomy" id="485915"/>
    <lineage>
        <taxon>Bacteria</taxon>
        <taxon>Pseudomonadati</taxon>
        <taxon>Thermodesulfobacteriota</taxon>
        <taxon>Desulfovibrionia</taxon>
        <taxon>Desulfovibrionales</taxon>
        <taxon>Desulfohalobiaceae</taxon>
        <taxon>Desulfohalobium</taxon>
    </lineage>
</organism>
<evidence type="ECO:0000259" key="3">
    <source>
        <dbReference type="SMART" id="SM01027"/>
    </source>
</evidence>
<reference evidence="4 5" key="2">
    <citation type="journal article" date="2010" name="Stand. Genomic Sci.">
        <title>Complete genome sequence of Desulfohalobium retbaense type strain (HR(100)).</title>
        <authorList>
            <person name="Spring S."/>
            <person name="Nolan M."/>
            <person name="Lapidus A."/>
            <person name="Glavina Del Rio T."/>
            <person name="Copeland A."/>
            <person name="Tice H."/>
            <person name="Cheng J.F."/>
            <person name="Lucas S."/>
            <person name="Land M."/>
            <person name="Chen F."/>
            <person name="Bruce D."/>
            <person name="Goodwin L."/>
            <person name="Pitluck S."/>
            <person name="Ivanova N."/>
            <person name="Mavromatis K."/>
            <person name="Mikhailova N."/>
            <person name="Pati A."/>
            <person name="Chen A."/>
            <person name="Palaniappan K."/>
            <person name="Hauser L."/>
            <person name="Chang Y.J."/>
            <person name="Jeffries C.D."/>
            <person name="Munk C."/>
            <person name="Kiss H."/>
            <person name="Chain P."/>
            <person name="Han C."/>
            <person name="Brettin T."/>
            <person name="Detter J.C."/>
            <person name="Schuler E."/>
            <person name="Goker M."/>
            <person name="Rohde M."/>
            <person name="Bristow J."/>
            <person name="Eisen J.A."/>
            <person name="Markowitz V."/>
            <person name="Hugenholtz P."/>
            <person name="Kyrpides N.C."/>
            <person name="Klenk H.P."/>
        </authorList>
    </citation>
    <scope>NUCLEOTIDE SEQUENCE [LARGE SCALE GENOMIC DNA]</scope>
    <source>
        <strain evidence="4 5">DSM 5692</strain>
    </source>
</reference>
<feature type="domain" description="Metallo-beta-lactamase" evidence="2">
    <location>
        <begin position="19"/>
        <end position="254"/>
    </location>
</feature>
<dbReference type="InterPro" id="IPR036866">
    <property type="entry name" value="RibonucZ/Hydroxyglut_hydro"/>
</dbReference>
<protein>
    <submittedName>
        <fullName evidence="4">Beta-lactamase domain protein</fullName>
    </submittedName>
</protein>
<dbReference type="EMBL" id="CP001734">
    <property type="protein sequence ID" value="ACV68961.1"/>
    <property type="molecule type" value="Genomic_DNA"/>
</dbReference>
<dbReference type="InterPro" id="IPR011108">
    <property type="entry name" value="RMMBL"/>
</dbReference>
<keyword evidence="1" id="KW-0378">Hydrolase</keyword>
<dbReference type="eggNOG" id="COG1236">
    <property type="taxonomic scope" value="Bacteria"/>
</dbReference>
<dbReference type="HOGENOM" id="CLU_009673_5_2_7"/>
<dbReference type="STRING" id="485915.Dret_1677"/>
<dbReference type="Pfam" id="PF16661">
    <property type="entry name" value="Lactamase_B_6"/>
    <property type="match status" value="1"/>
</dbReference>
<dbReference type="GO" id="GO:0016787">
    <property type="term" value="F:hydrolase activity"/>
    <property type="evidence" value="ECO:0007669"/>
    <property type="project" value="UniProtKB-KW"/>
</dbReference>
<dbReference type="GO" id="GO:0004521">
    <property type="term" value="F:RNA endonuclease activity"/>
    <property type="evidence" value="ECO:0007669"/>
    <property type="project" value="TreeGrafter"/>
</dbReference>
<dbReference type="Gene3D" id="3.60.15.10">
    <property type="entry name" value="Ribonuclease Z/Hydroxyacylglutathione hydrolase-like"/>
    <property type="match status" value="1"/>
</dbReference>
<dbReference type="SUPFAM" id="SSF56281">
    <property type="entry name" value="Metallo-hydrolase/oxidoreductase"/>
    <property type="match status" value="1"/>
</dbReference>
<dbReference type="AlphaFoldDB" id="C8X3G4"/>
<dbReference type="Proteomes" id="UP000001052">
    <property type="component" value="Chromosome"/>
</dbReference>
<dbReference type="SMART" id="SM01027">
    <property type="entry name" value="Beta-Casp"/>
    <property type="match status" value="1"/>
</dbReference>
<dbReference type="SMART" id="SM00849">
    <property type="entry name" value="Lactamase_B"/>
    <property type="match status" value="1"/>
</dbReference>
<accession>C8X3G4</accession>
<dbReference type="Pfam" id="PF10996">
    <property type="entry name" value="Beta-Casp"/>
    <property type="match status" value="1"/>
</dbReference>
<dbReference type="InterPro" id="IPR001279">
    <property type="entry name" value="Metallo-B-lactamas"/>
</dbReference>
<dbReference type="InterPro" id="IPR022712">
    <property type="entry name" value="Beta_Casp"/>
</dbReference>
<evidence type="ECO:0000313" key="4">
    <source>
        <dbReference type="EMBL" id="ACV68961.1"/>
    </source>
</evidence>
<dbReference type="PANTHER" id="PTHR11203:SF37">
    <property type="entry name" value="INTEGRATOR COMPLEX SUBUNIT 11"/>
    <property type="match status" value="1"/>
</dbReference>
<gene>
    <name evidence="4" type="ordered locus">Dret_1677</name>
</gene>
<dbReference type="CDD" id="cd16295">
    <property type="entry name" value="TTHA0252-CPSF-like_MBL-fold"/>
    <property type="match status" value="1"/>
</dbReference>
<reference evidence="5" key="1">
    <citation type="submission" date="2009-09" db="EMBL/GenBank/DDBJ databases">
        <title>The complete chromosome of Desulfohalobium retbaense DSM 5692.</title>
        <authorList>
            <consortium name="US DOE Joint Genome Institute (JGI-PGF)"/>
            <person name="Lucas S."/>
            <person name="Copeland A."/>
            <person name="Lapidus A."/>
            <person name="Glavina del Rio T."/>
            <person name="Dalin E."/>
            <person name="Tice H."/>
            <person name="Bruce D."/>
            <person name="Goodwin L."/>
            <person name="Pitluck S."/>
            <person name="Kyrpides N."/>
            <person name="Mavromatis K."/>
            <person name="Ivanova N."/>
            <person name="Mikhailova N."/>
            <person name="Munk A.C."/>
            <person name="Brettin T."/>
            <person name="Detter J.C."/>
            <person name="Han C."/>
            <person name="Tapia R."/>
            <person name="Larimer F."/>
            <person name="Land M."/>
            <person name="Hauser L."/>
            <person name="Markowitz V."/>
            <person name="Cheng J.-F."/>
            <person name="Hugenholtz P."/>
            <person name="Woyke T."/>
            <person name="Wu D."/>
            <person name="Spring S."/>
            <person name="Klenk H.-P."/>
            <person name="Eisen J.A."/>
        </authorList>
    </citation>
    <scope>NUCLEOTIDE SEQUENCE [LARGE SCALE GENOMIC DNA]</scope>
    <source>
        <strain evidence="5">DSM 5692</strain>
    </source>
</reference>
<evidence type="ECO:0000313" key="5">
    <source>
        <dbReference type="Proteomes" id="UP000001052"/>
    </source>
</evidence>
<dbReference type="Gene3D" id="3.40.50.10890">
    <property type="match status" value="1"/>
</dbReference>
<keyword evidence="5" id="KW-1185">Reference proteome</keyword>
<evidence type="ECO:0000256" key="1">
    <source>
        <dbReference type="ARBA" id="ARBA00022801"/>
    </source>
</evidence>
<proteinExistence type="predicted"/>
<sequence>MEGRGEMKVRFLGAARTVTGSCYLLETEQYRFAVDCGLHQGNQEIDARNWDLSLYTPAELDFMLVTHAHIDHTGLLPRLVKLGFSGPVYATEPTCGLMEIMLQDSAHIQEMEAQWRNRKRLRHGGKQREPLYARQDAEAVFPLLRPQAYNEMFEPVPGLRVNFKDAGHILGSSFIEIWVDSEAQRTKLVFSGDLGRPNQLIVREPSIVETADYLFMESTYGDRNHKDEDTSREELAEAIGYSYGHGEKVIIPAFAVERTQEIIYTLYLLHKEGKLPPDMPVYVDSPLATKATEVFRRNPEFFDRTTRELLENGEDPFGLPQLTFTQSTEESKALNTLSGPAVVISASGMANAGRIKHHLRHNLWRRGASVVFVGFQAKGTTGRKIVDGAETVRIFGEEVAVSARVYTINGFSAHAGQQQILDWLGHFRTNGMQVFLVHGEYQAQQTLAELIEGQYGLRVAIPDYLEEITLHPGGESECDTSLQQRLPQVDWDWLIQQAQTQLDELHSRQTQLARHPMEEQWEIRDRLQEITSQLTKLISGLANT</sequence>
<dbReference type="KEGG" id="drt:Dret_1677"/>
<dbReference type="PANTHER" id="PTHR11203">
    <property type="entry name" value="CLEAVAGE AND POLYADENYLATION SPECIFICITY FACTOR FAMILY MEMBER"/>
    <property type="match status" value="1"/>
</dbReference>
<evidence type="ECO:0000259" key="2">
    <source>
        <dbReference type="SMART" id="SM00849"/>
    </source>
</evidence>